<accession>A0A151U029</accession>
<dbReference type="GO" id="GO:0003677">
    <property type="term" value="F:DNA binding"/>
    <property type="evidence" value="ECO:0007669"/>
    <property type="project" value="UniProtKB-KW"/>
</dbReference>
<dbReference type="InterPro" id="IPR009057">
    <property type="entry name" value="Homeodomain-like_sf"/>
</dbReference>
<keyword evidence="2" id="KW-0677">Repeat</keyword>
<dbReference type="FunFam" id="1.10.10.60:FF:000001">
    <property type="entry name" value="MYB-related transcription factor"/>
    <property type="match status" value="1"/>
</dbReference>
<dbReference type="InterPro" id="IPR017930">
    <property type="entry name" value="Myb_dom"/>
</dbReference>
<dbReference type="Proteomes" id="UP000075243">
    <property type="component" value="Chromosome 2"/>
</dbReference>
<gene>
    <name evidence="7" type="ORF">KK1_005280</name>
</gene>
<proteinExistence type="predicted"/>
<reference evidence="7 8" key="1">
    <citation type="journal article" date="2012" name="Nat. Biotechnol.">
        <title>Draft genome sequence of pigeonpea (Cajanus cajan), an orphan legume crop of resource-poor farmers.</title>
        <authorList>
            <person name="Varshney R.K."/>
            <person name="Chen W."/>
            <person name="Li Y."/>
            <person name="Bharti A.K."/>
            <person name="Saxena R.K."/>
            <person name="Schlueter J.A."/>
            <person name="Donoghue M.T."/>
            <person name="Azam S."/>
            <person name="Fan G."/>
            <person name="Whaley A.M."/>
            <person name="Farmer A.D."/>
            <person name="Sheridan J."/>
            <person name="Iwata A."/>
            <person name="Tuteja R."/>
            <person name="Penmetsa R.V."/>
            <person name="Wu W."/>
            <person name="Upadhyaya H.D."/>
            <person name="Yang S.P."/>
            <person name="Shah T."/>
            <person name="Saxena K.B."/>
            <person name="Michael T."/>
            <person name="McCombie W.R."/>
            <person name="Yang B."/>
            <person name="Zhang G."/>
            <person name="Yang H."/>
            <person name="Wang J."/>
            <person name="Spillane C."/>
            <person name="Cook D.R."/>
            <person name="May G.D."/>
            <person name="Xu X."/>
            <person name="Jackson S.A."/>
        </authorList>
    </citation>
    <scope>NUCLEOTIDE SEQUENCE [LARGE SCALE GENOMIC DNA]</scope>
    <source>
        <strain evidence="8">cv. Asha</strain>
    </source>
</reference>
<dbReference type="Gene3D" id="1.10.10.60">
    <property type="entry name" value="Homeodomain-like"/>
    <property type="match status" value="1"/>
</dbReference>
<evidence type="ECO:0000256" key="4">
    <source>
        <dbReference type="ARBA" id="ARBA00023242"/>
    </source>
</evidence>
<evidence type="ECO:0000259" key="6">
    <source>
        <dbReference type="PROSITE" id="PS51294"/>
    </source>
</evidence>
<dbReference type="PANTHER" id="PTHR10641">
    <property type="entry name" value="MYB FAMILY TRANSCRIPTION FACTOR"/>
    <property type="match status" value="1"/>
</dbReference>
<sequence length="219" mass="24433">MIRSTVSDTTGLRKGTWTPEEDQILIDYLTRYGDSNWSLLPKLAGLERSGKSCRSRWMNYLRPGMKRVNNTQEEDETNMVICGESESESMISEKDRVIMEELVKGQEAATQLKVLLENPIGSEDSLSLSPEQLLENVLSSFSQTISIIKASSFHSPPPAPAPAPHVPGSTSYSMSGDCSVNWNRSQQGQRYLFLGFSCDLRNLKDVLTSNTPYTNVVNF</sequence>
<dbReference type="Gramene" id="C.cajan_05151.t">
    <property type="protein sequence ID" value="C.cajan_05151.t"/>
    <property type="gene ID" value="C.cajan_05151"/>
</dbReference>
<keyword evidence="3" id="KW-0238">DNA-binding</keyword>
<protein>
    <submittedName>
        <fullName evidence="7">Myb-related protein Myb4</fullName>
    </submittedName>
</protein>
<keyword evidence="8" id="KW-1185">Reference proteome</keyword>
<evidence type="ECO:0000256" key="1">
    <source>
        <dbReference type="ARBA" id="ARBA00004123"/>
    </source>
</evidence>
<dbReference type="PANTHER" id="PTHR10641:SF1388">
    <property type="entry name" value="MYB TRANSCRIPTION FACTOR"/>
    <property type="match status" value="1"/>
</dbReference>
<dbReference type="InterPro" id="IPR001005">
    <property type="entry name" value="SANT/Myb"/>
</dbReference>
<evidence type="ECO:0000313" key="8">
    <source>
        <dbReference type="Proteomes" id="UP000075243"/>
    </source>
</evidence>
<dbReference type="PROSITE" id="PS50090">
    <property type="entry name" value="MYB_LIKE"/>
    <property type="match status" value="1"/>
</dbReference>
<dbReference type="SMART" id="SM00717">
    <property type="entry name" value="SANT"/>
    <property type="match status" value="1"/>
</dbReference>
<feature type="domain" description="HTH myb-type" evidence="6">
    <location>
        <begin position="9"/>
        <end position="65"/>
    </location>
</feature>
<dbReference type="SUPFAM" id="SSF46689">
    <property type="entry name" value="Homeodomain-like"/>
    <property type="match status" value="1"/>
</dbReference>
<evidence type="ECO:0000256" key="3">
    <source>
        <dbReference type="ARBA" id="ARBA00023125"/>
    </source>
</evidence>
<dbReference type="InterPro" id="IPR015495">
    <property type="entry name" value="Myb_TF_plants"/>
</dbReference>
<dbReference type="CDD" id="cd00167">
    <property type="entry name" value="SANT"/>
    <property type="match status" value="1"/>
</dbReference>
<dbReference type="EMBL" id="CM003604">
    <property type="protein sequence ID" value="KYP72682.1"/>
    <property type="molecule type" value="Genomic_DNA"/>
</dbReference>
<dbReference type="GO" id="GO:0005634">
    <property type="term" value="C:nucleus"/>
    <property type="evidence" value="ECO:0007669"/>
    <property type="project" value="UniProtKB-SubCell"/>
</dbReference>
<organism evidence="7 8">
    <name type="scientific">Cajanus cajan</name>
    <name type="common">Pigeon pea</name>
    <name type="synonym">Cajanus indicus</name>
    <dbReference type="NCBI Taxonomy" id="3821"/>
    <lineage>
        <taxon>Eukaryota</taxon>
        <taxon>Viridiplantae</taxon>
        <taxon>Streptophyta</taxon>
        <taxon>Embryophyta</taxon>
        <taxon>Tracheophyta</taxon>
        <taxon>Spermatophyta</taxon>
        <taxon>Magnoliopsida</taxon>
        <taxon>eudicotyledons</taxon>
        <taxon>Gunneridae</taxon>
        <taxon>Pentapetalae</taxon>
        <taxon>rosids</taxon>
        <taxon>fabids</taxon>
        <taxon>Fabales</taxon>
        <taxon>Fabaceae</taxon>
        <taxon>Papilionoideae</taxon>
        <taxon>50 kb inversion clade</taxon>
        <taxon>NPAAA clade</taxon>
        <taxon>indigoferoid/millettioid clade</taxon>
        <taxon>Phaseoleae</taxon>
        <taxon>Cajanus</taxon>
    </lineage>
</organism>
<keyword evidence="4" id="KW-0539">Nucleus</keyword>
<evidence type="ECO:0000313" key="7">
    <source>
        <dbReference type="EMBL" id="KYP72682.1"/>
    </source>
</evidence>
<name>A0A151U029_CAJCA</name>
<evidence type="ECO:0000259" key="5">
    <source>
        <dbReference type="PROSITE" id="PS50090"/>
    </source>
</evidence>
<evidence type="ECO:0000256" key="2">
    <source>
        <dbReference type="ARBA" id="ARBA00022737"/>
    </source>
</evidence>
<comment type="subcellular location">
    <subcellularLocation>
        <location evidence="1">Nucleus</location>
    </subcellularLocation>
</comment>
<dbReference type="Pfam" id="PF00249">
    <property type="entry name" value="Myb_DNA-binding"/>
    <property type="match status" value="1"/>
</dbReference>
<feature type="domain" description="Myb-like" evidence="5">
    <location>
        <begin position="9"/>
        <end position="61"/>
    </location>
</feature>
<dbReference type="AlphaFoldDB" id="A0A151U029"/>
<dbReference type="PROSITE" id="PS51294">
    <property type="entry name" value="HTH_MYB"/>
    <property type="match status" value="1"/>
</dbReference>